<keyword evidence="4 7" id="KW-1133">Transmembrane helix</keyword>
<gene>
    <name evidence="9" type="ORF">BD324DRAFT_48738</name>
</gene>
<dbReference type="GO" id="GO:0005351">
    <property type="term" value="F:carbohydrate:proton symporter activity"/>
    <property type="evidence" value="ECO:0007669"/>
    <property type="project" value="TreeGrafter"/>
</dbReference>
<dbReference type="RefSeq" id="XP_021874876.1">
    <property type="nucleotide sequence ID" value="XM_022012921.1"/>
</dbReference>
<feature type="transmembrane region" description="Helical" evidence="7">
    <location>
        <begin position="151"/>
        <end position="175"/>
    </location>
</feature>
<comment type="similarity">
    <text evidence="2">Belongs to the major facilitator superfamily. Sugar transporter (TC 2.A.1.1) family.</text>
</comment>
<evidence type="ECO:0000256" key="1">
    <source>
        <dbReference type="ARBA" id="ARBA00004141"/>
    </source>
</evidence>
<dbReference type="InterPro" id="IPR020846">
    <property type="entry name" value="MFS_dom"/>
</dbReference>
<comment type="subcellular location">
    <subcellularLocation>
        <location evidence="1">Membrane</location>
        <topology evidence="1">Multi-pass membrane protein</topology>
    </subcellularLocation>
</comment>
<dbReference type="EMBL" id="NBSH01000001">
    <property type="protein sequence ID" value="ORX41197.1"/>
    <property type="molecule type" value="Genomic_DNA"/>
</dbReference>
<keyword evidence="3 7" id="KW-0812">Transmembrane</keyword>
<evidence type="ECO:0000256" key="7">
    <source>
        <dbReference type="SAM" id="Phobius"/>
    </source>
</evidence>
<dbReference type="PANTHER" id="PTHR48022">
    <property type="entry name" value="PLASTIDIC GLUCOSE TRANSPORTER 4"/>
    <property type="match status" value="1"/>
</dbReference>
<dbReference type="InterPro" id="IPR005828">
    <property type="entry name" value="MFS_sugar_transport-like"/>
</dbReference>
<dbReference type="PROSITE" id="PS00217">
    <property type="entry name" value="SUGAR_TRANSPORT_2"/>
    <property type="match status" value="1"/>
</dbReference>
<evidence type="ECO:0000256" key="6">
    <source>
        <dbReference type="SAM" id="MobiDB-lite"/>
    </source>
</evidence>
<keyword evidence="5 7" id="KW-0472">Membrane</keyword>
<sequence length="536" mass="59609">MGFFDNVRHWDKFKVRRYVILLALSLAGDGWTYESSVIASIIQLPQWIQHLGYDVAVGIPDAQNQWIGPVYSLGQLVGGLMAAFVLDKFGRRPCMWVGALFMQLSTALLVWSPSFGVVIAARVIEGVSIGFLLLGYQIFAVEIAAKEDRGFVSSFSLMTGNFFSLLAAGLIYGITYSTGNAGWRASLAVTFIPATFLICVLPWVPESPRYLYEKKKYDQCRKVVGHLHGCTFDDNDEMVLSEAAEVEFEAMRAAISWDQEHGQDKWSALWNTKAARYRSFVAFSSQSWWAWNGGSVFTYYYTKVYDSAGITNPHVQFGLAGVQNASWCVGGILGGYLLDIWGRRTNYLIGVGEACICLLIQCALAVGIFDKGIENHAAGAGFVTVYLLQWFLWVMFFSPVVNMLPAEIYSAGLRARGYAISNIFSMAVGFATQYSALPMYERMHGWIWLFFAGCMAFAFIVIYFTYPETKGMTLEEVEIVFGTGAGQRVKAALGRSSAQDPTTPIHYKAEPEDDDSFKAGLRDSDPHTPVIEELRV</sequence>
<dbReference type="PROSITE" id="PS50850">
    <property type="entry name" value="MFS"/>
    <property type="match status" value="1"/>
</dbReference>
<feature type="transmembrane region" description="Helical" evidence="7">
    <location>
        <begin position="117"/>
        <end position="139"/>
    </location>
</feature>
<comment type="caution">
    <text evidence="9">The sequence shown here is derived from an EMBL/GenBank/DDBJ whole genome shotgun (WGS) entry which is preliminary data.</text>
</comment>
<dbReference type="AlphaFoldDB" id="A0A1Y1UU79"/>
<dbReference type="Pfam" id="PF00083">
    <property type="entry name" value="Sugar_tr"/>
    <property type="match status" value="1"/>
</dbReference>
<dbReference type="SUPFAM" id="SSF103473">
    <property type="entry name" value="MFS general substrate transporter"/>
    <property type="match status" value="1"/>
</dbReference>
<protein>
    <submittedName>
        <fullName evidence="9">General substrate transporter</fullName>
    </submittedName>
</protein>
<dbReference type="InParanoid" id="A0A1Y1UU79"/>
<feature type="transmembrane region" description="Helical" evidence="7">
    <location>
        <begin position="181"/>
        <end position="204"/>
    </location>
</feature>
<reference evidence="9 10" key="1">
    <citation type="submission" date="2017-03" db="EMBL/GenBank/DDBJ databases">
        <title>Widespread Adenine N6-methylation of Active Genes in Fungi.</title>
        <authorList>
            <consortium name="DOE Joint Genome Institute"/>
            <person name="Mondo S.J."/>
            <person name="Dannebaum R.O."/>
            <person name="Kuo R.C."/>
            <person name="Louie K.B."/>
            <person name="Bewick A.J."/>
            <person name="Labutti K."/>
            <person name="Haridas S."/>
            <person name="Kuo A."/>
            <person name="Salamov A."/>
            <person name="Ahrendt S.R."/>
            <person name="Lau R."/>
            <person name="Bowen B.P."/>
            <person name="Lipzen A."/>
            <person name="Sullivan W."/>
            <person name="Andreopoulos W.B."/>
            <person name="Clum A."/>
            <person name="Lindquist E."/>
            <person name="Daum C."/>
            <person name="Northen T.R."/>
            <person name="Ramamoorthy G."/>
            <person name="Schmitz R.J."/>
            <person name="Gryganskyi A."/>
            <person name="Culley D."/>
            <person name="Magnuson J."/>
            <person name="James T.Y."/>
            <person name="O'Malley M.A."/>
            <person name="Stajich J.E."/>
            <person name="Spatafora J.W."/>
            <person name="Visel A."/>
            <person name="Grigoriev I.V."/>
        </authorList>
    </citation>
    <scope>NUCLEOTIDE SEQUENCE [LARGE SCALE GENOMIC DNA]</scope>
    <source>
        <strain evidence="9 10">NRRL Y-17943</strain>
    </source>
</reference>
<feature type="transmembrane region" description="Helical" evidence="7">
    <location>
        <begin position="381"/>
        <end position="404"/>
    </location>
</feature>
<evidence type="ECO:0000256" key="2">
    <source>
        <dbReference type="ARBA" id="ARBA00010992"/>
    </source>
</evidence>
<dbReference type="STRING" id="4999.A0A1Y1UU79"/>
<dbReference type="PROSITE" id="PS00216">
    <property type="entry name" value="SUGAR_TRANSPORT_1"/>
    <property type="match status" value="2"/>
</dbReference>
<evidence type="ECO:0000256" key="5">
    <source>
        <dbReference type="ARBA" id="ARBA00023136"/>
    </source>
</evidence>
<dbReference type="GeneID" id="33554729"/>
<accession>A0A1Y1UU79</accession>
<feature type="transmembrane region" description="Helical" evidence="7">
    <location>
        <begin position="66"/>
        <end position="86"/>
    </location>
</feature>
<evidence type="ECO:0000256" key="4">
    <source>
        <dbReference type="ARBA" id="ARBA00022989"/>
    </source>
</evidence>
<feature type="transmembrane region" description="Helical" evidence="7">
    <location>
        <begin position="446"/>
        <end position="466"/>
    </location>
</feature>
<dbReference type="InterPro" id="IPR050360">
    <property type="entry name" value="MFS_Sugar_Transporters"/>
</dbReference>
<feature type="region of interest" description="Disordered" evidence="6">
    <location>
        <begin position="494"/>
        <end position="528"/>
    </location>
</feature>
<feature type="transmembrane region" description="Helical" evidence="7">
    <location>
        <begin position="347"/>
        <end position="369"/>
    </location>
</feature>
<proteinExistence type="inferred from homology"/>
<keyword evidence="10" id="KW-1185">Reference proteome</keyword>
<evidence type="ECO:0000256" key="3">
    <source>
        <dbReference type="ARBA" id="ARBA00022692"/>
    </source>
</evidence>
<dbReference type="Gene3D" id="1.20.1250.20">
    <property type="entry name" value="MFS general substrate transporter like domains"/>
    <property type="match status" value="1"/>
</dbReference>
<dbReference type="Proteomes" id="UP000193218">
    <property type="component" value="Unassembled WGS sequence"/>
</dbReference>
<feature type="domain" description="Major facilitator superfamily (MFS) profile" evidence="8">
    <location>
        <begin position="20"/>
        <end position="470"/>
    </location>
</feature>
<evidence type="ECO:0000313" key="10">
    <source>
        <dbReference type="Proteomes" id="UP000193218"/>
    </source>
</evidence>
<feature type="transmembrane region" description="Helical" evidence="7">
    <location>
        <begin position="416"/>
        <end position="434"/>
    </location>
</feature>
<name>A0A1Y1UU79_9TREE</name>
<dbReference type="OrthoDB" id="6133115at2759"/>
<dbReference type="GO" id="GO:0016020">
    <property type="term" value="C:membrane"/>
    <property type="evidence" value="ECO:0007669"/>
    <property type="project" value="UniProtKB-SubCell"/>
</dbReference>
<dbReference type="PANTHER" id="PTHR48022:SF2">
    <property type="entry name" value="PLASTIDIC GLUCOSE TRANSPORTER 4"/>
    <property type="match status" value="1"/>
</dbReference>
<evidence type="ECO:0000259" key="8">
    <source>
        <dbReference type="PROSITE" id="PS50850"/>
    </source>
</evidence>
<feature type="compositionally biased region" description="Basic and acidic residues" evidence="6">
    <location>
        <begin position="516"/>
        <end position="528"/>
    </location>
</feature>
<organism evidence="9 10">
    <name type="scientific">Kockovaella imperatae</name>
    <dbReference type="NCBI Taxonomy" id="4999"/>
    <lineage>
        <taxon>Eukaryota</taxon>
        <taxon>Fungi</taxon>
        <taxon>Dikarya</taxon>
        <taxon>Basidiomycota</taxon>
        <taxon>Agaricomycotina</taxon>
        <taxon>Tremellomycetes</taxon>
        <taxon>Tremellales</taxon>
        <taxon>Cuniculitremaceae</taxon>
        <taxon>Kockovaella</taxon>
    </lineage>
</organism>
<feature type="transmembrane region" description="Helical" evidence="7">
    <location>
        <begin position="93"/>
        <end position="111"/>
    </location>
</feature>
<evidence type="ECO:0000313" key="9">
    <source>
        <dbReference type="EMBL" id="ORX41197.1"/>
    </source>
</evidence>
<dbReference type="InterPro" id="IPR036259">
    <property type="entry name" value="MFS_trans_sf"/>
</dbReference>
<dbReference type="InterPro" id="IPR005829">
    <property type="entry name" value="Sugar_transporter_CS"/>
</dbReference>